<organism evidence="2 3">
    <name type="scientific">Poseidonocella pacifica</name>
    <dbReference type="NCBI Taxonomy" id="871651"/>
    <lineage>
        <taxon>Bacteria</taxon>
        <taxon>Pseudomonadati</taxon>
        <taxon>Pseudomonadota</taxon>
        <taxon>Alphaproteobacteria</taxon>
        <taxon>Rhodobacterales</taxon>
        <taxon>Roseobacteraceae</taxon>
        <taxon>Poseidonocella</taxon>
    </lineage>
</organism>
<keyword evidence="1" id="KW-0812">Transmembrane</keyword>
<evidence type="ECO:0000313" key="2">
    <source>
        <dbReference type="EMBL" id="SFA70893.1"/>
    </source>
</evidence>
<feature type="transmembrane region" description="Helical" evidence="1">
    <location>
        <begin position="54"/>
        <end position="73"/>
    </location>
</feature>
<evidence type="ECO:0000256" key="1">
    <source>
        <dbReference type="SAM" id="Phobius"/>
    </source>
</evidence>
<dbReference type="Proteomes" id="UP000198796">
    <property type="component" value="Unassembled WGS sequence"/>
</dbReference>
<keyword evidence="1" id="KW-0472">Membrane</keyword>
<reference evidence="2 3" key="1">
    <citation type="submission" date="2016-10" db="EMBL/GenBank/DDBJ databases">
        <authorList>
            <person name="de Groot N.N."/>
        </authorList>
    </citation>
    <scope>NUCLEOTIDE SEQUENCE [LARGE SCALE GENOMIC DNA]</scope>
    <source>
        <strain evidence="2 3">DSM 29316</strain>
    </source>
</reference>
<dbReference type="EMBL" id="FOJU01000001">
    <property type="protein sequence ID" value="SFA70893.1"/>
    <property type="molecule type" value="Genomic_DNA"/>
</dbReference>
<proteinExistence type="predicted"/>
<gene>
    <name evidence="2" type="ORF">SAMN05421688_0261</name>
</gene>
<keyword evidence="1" id="KW-1133">Transmembrane helix</keyword>
<sequence>MQLQAAFFEETVRPRSKQTLAPTPSGGPMAVSVLCALTGVGLLILVLLTPDAGLAPLGLTICVLMIYAAWTIYRGTRTTPRPEIQLDMPKNEIRIISHDEQGSQRYLHRSLDALGDVRLDGSDLVIFDVERREVLRSGITNSKTRAKLEAMLP</sequence>
<dbReference type="STRING" id="871651.SAMN05421688_0261"/>
<protein>
    <submittedName>
        <fullName evidence="2">Uncharacterized protein</fullName>
    </submittedName>
</protein>
<feature type="transmembrane region" description="Helical" evidence="1">
    <location>
        <begin position="27"/>
        <end position="48"/>
    </location>
</feature>
<accession>A0A1I0V454</accession>
<keyword evidence="3" id="KW-1185">Reference proteome</keyword>
<name>A0A1I0V454_9RHOB</name>
<dbReference type="AlphaFoldDB" id="A0A1I0V454"/>
<evidence type="ECO:0000313" key="3">
    <source>
        <dbReference type="Proteomes" id="UP000198796"/>
    </source>
</evidence>